<feature type="region of interest" description="Disordered" evidence="1">
    <location>
        <begin position="1"/>
        <end position="40"/>
    </location>
</feature>
<comment type="caution">
    <text evidence="2">The sequence shown here is derived from an EMBL/GenBank/DDBJ whole genome shotgun (WGS) entry which is preliminary data.</text>
</comment>
<dbReference type="InterPro" id="IPR029052">
    <property type="entry name" value="Metallo-depent_PP-like"/>
</dbReference>
<evidence type="ECO:0008006" key="4">
    <source>
        <dbReference type="Google" id="ProtNLM"/>
    </source>
</evidence>
<dbReference type="InterPro" id="IPR051918">
    <property type="entry name" value="STPP_CPPED1"/>
</dbReference>
<dbReference type="PANTHER" id="PTHR43143:SF1">
    <property type="entry name" value="SERINE_THREONINE-PROTEIN PHOSPHATASE CPPED1"/>
    <property type="match status" value="1"/>
</dbReference>
<accession>A0ABP5F0U3</accession>
<feature type="compositionally biased region" description="Low complexity" evidence="1">
    <location>
        <begin position="12"/>
        <end position="40"/>
    </location>
</feature>
<dbReference type="SUPFAM" id="SSF56300">
    <property type="entry name" value="Metallo-dependent phosphatases"/>
    <property type="match status" value="1"/>
</dbReference>
<name>A0ABP5F0U3_9MICO</name>
<dbReference type="PANTHER" id="PTHR43143">
    <property type="entry name" value="METALLOPHOSPHOESTERASE, CALCINEURIN SUPERFAMILY"/>
    <property type="match status" value="1"/>
</dbReference>
<proteinExistence type="predicted"/>
<sequence length="373" mass="41450">MPGAGVTPLPEPTATAGPADPAATAEAPTTDAAPAPEAPLTTLSPAATNALFEVTHTGTKTPFTDLSTAPTRPQEFTFSLLTDRTGFARTGVFQRGIEVTNMFRPDFAVQIGDSIEGYTEDLEKIVGQWEEFDAITDELDVPLFRVPGNHDISNPTMREEWLRRHGALYYAFRYRNVLFVVLDTQDPPQSFEDMGMTAEQFADLETTMLTTLEEDPDSFFAGHDDAADGPMPANFSEEQIRFFEETVEANQDVDWTFGLMHMPVWQDRENAAYQRFRAALGERDFTMFAGHCHNYRREVIDGRDHILLSSTGGVWTTSNPEGSWDHVALVQMTPNGPRIANVVLDEVLGVDGGTYIPKKHLEEPMVFEVADKH</sequence>
<keyword evidence="3" id="KW-1185">Reference proteome</keyword>
<dbReference type="EMBL" id="BAAANO010000031">
    <property type="protein sequence ID" value="GAA2013557.1"/>
    <property type="molecule type" value="Genomic_DNA"/>
</dbReference>
<dbReference type="Proteomes" id="UP001500755">
    <property type="component" value="Unassembled WGS sequence"/>
</dbReference>
<evidence type="ECO:0000313" key="3">
    <source>
        <dbReference type="Proteomes" id="UP001500755"/>
    </source>
</evidence>
<gene>
    <name evidence="2" type="ORF">GCM10009755_26510</name>
</gene>
<evidence type="ECO:0000256" key="1">
    <source>
        <dbReference type="SAM" id="MobiDB-lite"/>
    </source>
</evidence>
<dbReference type="Gene3D" id="3.60.21.10">
    <property type="match status" value="1"/>
</dbReference>
<evidence type="ECO:0000313" key="2">
    <source>
        <dbReference type="EMBL" id="GAA2013557.1"/>
    </source>
</evidence>
<organism evidence="2 3">
    <name type="scientific">Brevibacterium samyangense</name>
    <dbReference type="NCBI Taxonomy" id="366888"/>
    <lineage>
        <taxon>Bacteria</taxon>
        <taxon>Bacillati</taxon>
        <taxon>Actinomycetota</taxon>
        <taxon>Actinomycetes</taxon>
        <taxon>Micrococcales</taxon>
        <taxon>Brevibacteriaceae</taxon>
        <taxon>Brevibacterium</taxon>
    </lineage>
</organism>
<protein>
    <recommendedName>
        <fullName evidence="4">Calcineurin-like phosphoesterase domain-containing protein</fullName>
    </recommendedName>
</protein>
<reference evidence="3" key="1">
    <citation type="journal article" date="2019" name="Int. J. Syst. Evol. Microbiol.">
        <title>The Global Catalogue of Microorganisms (GCM) 10K type strain sequencing project: providing services to taxonomists for standard genome sequencing and annotation.</title>
        <authorList>
            <consortium name="The Broad Institute Genomics Platform"/>
            <consortium name="The Broad Institute Genome Sequencing Center for Infectious Disease"/>
            <person name="Wu L."/>
            <person name="Ma J."/>
        </authorList>
    </citation>
    <scope>NUCLEOTIDE SEQUENCE [LARGE SCALE GENOMIC DNA]</scope>
    <source>
        <strain evidence="3">JCM 14546</strain>
    </source>
</reference>